<dbReference type="RefSeq" id="WP_013838946.1">
    <property type="nucleotide sequence ID" value="NC_015588.1"/>
</dbReference>
<evidence type="ECO:0000313" key="3">
    <source>
        <dbReference type="Proteomes" id="UP000009236"/>
    </source>
</evidence>
<organism evidence="3">
    <name type="scientific">Isoptericola variabilis (strain 225)</name>
    <dbReference type="NCBI Taxonomy" id="743718"/>
    <lineage>
        <taxon>Bacteria</taxon>
        <taxon>Bacillati</taxon>
        <taxon>Actinomycetota</taxon>
        <taxon>Actinomycetes</taxon>
        <taxon>Micrococcales</taxon>
        <taxon>Promicromonosporaceae</taxon>
        <taxon>Isoptericola</taxon>
    </lineage>
</organism>
<dbReference type="EMBL" id="CP002810">
    <property type="protein sequence ID" value="AEG44554.1"/>
    <property type="molecule type" value="Genomic_DNA"/>
</dbReference>
<dbReference type="STRING" id="743718.Isova_1808"/>
<evidence type="ECO:0000313" key="2">
    <source>
        <dbReference type="EMBL" id="AEG44554.1"/>
    </source>
</evidence>
<feature type="region of interest" description="Disordered" evidence="1">
    <location>
        <begin position="387"/>
        <end position="426"/>
    </location>
</feature>
<evidence type="ECO:0000256" key="1">
    <source>
        <dbReference type="SAM" id="MobiDB-lite"/>
    </source>
</evidence>
<proteinExistence type="predicted"/>
<dbReference type="AlphaFoldDB" id="F6FWI0"/>
<dbReference type="HOGENOM" id="CLU_722985_0_0_11"/>
<dbReference type="eggNOG" id="ENOG5031GJC">
    <property type="taxonomic scope" value="Bacteria"/>
</dbReference>
<name>F6FWI0_ISOV2</name>
<accession>F6FWI0</accession>
<keyword evidence="3" id="KW-1185">Reference proteome</keyword>
<evidence type="ECO:0008006" key="4">
    <source>
        <dbReference type="Google" id="ProtNLM"/>
    </source>
</evidence>
<gene>
    <name evidence="2" type="ordered locus">Isova_1808</name>
</gene>
<dbReference type="Pfam" id="PF13830">
    <property type="entry name" value="DUF4192"/>
    <property type="match status" value="1"/>
</dbReference>
<reference evidence="2 3" key="1">
    <citation type="submission" date="2011-05" db="EMBL/GenBank/DDBJ databases">
        <title>Complete sequence of Isoptericola variabilis 225.</title>
        <authorList>
            <consortium name="US DOE Joint Genome Institute"/>
            <person name="Lucas S."/>
            <person name="Han J."/>
            <person name="Lapidus A."/>
            <person name="Cheng J.-F."/>
            <person name="Goodwin L."/>
            <person name="Pitluck S."/>
            <person name="Peters L."/>
            <person name="Mikhailova N."/>
            <person name="Zeytun A."/>
            <person name="Han C."/>
            <person name="Tapia R."/>
            <person name="Land M."/>
            <person name="Hauser L."/>
            <person name="Kyrpides N."/>
            <person name="Ivanova N."/>
            <person name="Pagani I."/>
            <person name="Siebers A."/>
            <person name="Allgaier M."/>
            <person name="Thelen M."/>
            <person name="Hugenholtz P."/>
            <person name="Gladden J."/>
            <person name="Woyke T."/>
        </authorList>
    </citation>
    <scope>NUCLEOTIDE SEQUENCE [LARGE SCALE GENOMIC DNA]</scope>
    <source>
        <strain evidence="3">225</strain>
    </source>
</reference>
<dbReference type="Proteomes" id="UP000009236">
    <property type="component" value="Chromosome"/>
</dbReference>
<dbReference type="InterPro" id="IPR025447">
    <property type="entry name" value="DUF4192"/>
</dbReference>
<dbReference type="KEGG" id="iva:Isova_1808"/>
<sequence>MTSATLPETSPVRLRSPRDVLAAVPYLLGYRPAECVVVAGVAPDGRLPLLARAALDDLAHPDDGERVVRTLASRTADVGVDRSVVAVWSARGVEPGTPLRRGVDRLVDALDAVADVDPWLVTPHGYRGLDCDDPTCCPPEGHPLDQLAAGEVSAAFVLSGRAVARTQAEAFRIARAPDASRALAGRAASRWERAGERARAGGAKARWRSEGLAAWDEARRHAATELRVDGSAGVAAGGVRLPPALLGRIGAALADTTVRDAVLLTLVPGAEQAAHRTAGGASADEVGAATADAVARVVDPRVAVLPDEDVVGPARAVLEAVVAHVARRHQAPALTLLALLAWWRGDGGLAAHRVQAALALDPGHRLAVLVRSVLTAGLPPGWVRRAAARARGAAPSDRPSDGPSDELGEARGDRSAVPPTREPGVG</sequence>
<protein>
    <recommendedName>
        <fullName evidence="4">DUF4192 domain-containing protein</fullName>
    </recommendedName>
</protein>